<keyword evidence="2" id="KW-1185">Reference proteome</keyword>
<proteinExistence type="predicted"/>
<dbReference type="RefSeq" id="WP_344559256.1">
    <property type="nucleotide sequence ID" value="NZ_BAAANS010000108.1"/>
</dbReference>
<gene>
    <name evidence="1" type="ORF">GCM10009759_77200</name>
</gene>
<accession>A0ABP5K003</accession>
<reference evidence="2" key="1">
    <citation type="journal article" date="2019" name="Int. J. Syst. Evol. Microbiol.">
        <title>The Global Catalogue of Microorganisms (GCM) 10K type strain sequencing project: providing services to taxonomists for standard genome sequencing and annotation.</title>
        <authorList>
            <consortium name="The Broad Institute Genomics Platform"/>
            <consortium name="The Broad Institute Genome Sequencing Center for Infectious Disease"/>
            <person name="Wu L."/>
            <person name="Ma J."/>
        </authorList>
    </citation>
    <scope>NUCLEOTIDE SEQUENCE [LARGE SCALE GENOMIC DNA]</scope>
    <source>
        <strain evidence="2">JCM 14559</strain>
    </source>
</reference>
<dbReference type="EMBL" id="BAAANS010000108">
    <property type="protein sequence ID" value="GAA2125227.1"/>
    <property type="molecule type" value="Genomic_DNA"/>
</dbReference>
<organism evidence="1 2">
    <name type="scientific">Kitasatospora saccharophila</name>
    <dbReference type="NCBI Taxonomy" id="407973"/>
    <lineage>
        <taxon>Bacteria</taxon>
        <taxon>Bacillati</taxon>
        <taxon>Actinomycetota</taxon>
        <taxon>Actinomycetes</taxon>
        <taxon>Kitasatosporales</taxon>
        <taxon>Streptomycetaceae</taxon>
        <taxon>Kitasatospora</taxon>
    </lineage>
</organism>
<comment type="caution">
    <text evidence="1">The sequence shown here is derived from an EMBL/GenBank/DDBJ whole genome shotgun (WGS) entry which is preliminary data.</text>
</comment>
<name>A0ABP5K003_9ACTN</name>
<sequence length="180" mass="20611">MRQAQPHPYPAGTVWLFNANRNNYPNAHELVLRWEADNERTFRDHAPADADALTLWHQWTDEMADHLHNQHPTRYQPGDVHITWTISTPTGVGIAEYAPHYERSPFQQTLTPHEDFLTHYTHPVHSTTGERLNWLRLPVADRRDQDPGSGFIQDATGWKPGPLQPLMNVHRLAAAAGLQP</sequence>
<evidence type="ECO:0000313" key="1">
    <source>
        <dbReference type="EMBL" id="GAA2125227.1"/>
    </source>
</evidence>
<protein>
    <submittedName>
        <fullName evidence="1">Uncharacterized protein</fullName>
    </submittedName>
</protein>
<dbReference type="Proteomes" id="UP001500897">
    <property type="component" value="Unassembled WGS sequence"/>
</dbReference>
<evidence type="ECO:0000313" key="2">
    <source>
        <dbReference type="Proteomes" id="UP001500897"/>
    </source>
</evidence>